<evidence type="ECO:0000313" key="3">
    <source>
        <dbReference type="Proteomes" id="UP000034140"/>
    </source>
</evidence>
<organism evidence="2 3">
    <name type="scientific">candidate division WS6 bacterium GW2011_GWC1_36_11</name>
    <dbReference type="NCBI Taxonomy" id="1619090"/>
    <lineage>
        <taxon>Bacteria</taxon>
        <taxon>Candidatus Dojkabacteria</taxon>
    </lineage>
</organism>
<name>A0A0G0DAM0_9BACT</name>
<dbReference type="AlphaFoldDB" id="A0A0G0DAM0"/>
<gene>
    <name evidence="2" type="ORF">UR96_C0032G0011</name>
</gene>
<dbReference type="EMBL" id="LBRE01000032">
    <property type="protein sequence ID" value="KKP91334.1"/>
    <property type="molecule type" value="Genomic_DNA"/>
</dbReference>
<evidence type="ECO:0000313" key="2">
    <source>
        <dbReference type="EMBL" id="KKP91334.1"/>
    </source>
</evidence>
<keyword evidence="1" id="KW-1133">Transmembrane helix</keyword>
<sequence>MKESKTAKDDEIIAKRQFILDVLVGFSIFLVVAAFAYMILNPGKGQSDARNSTRNADVLSIMQSMSKYVDATGNIPSMIPLNRECASIGNEICRTGSLDCKNYVDLSTTLAEGDIKSLPVDTFRTEGNGTGYYISNDGEGSIVVCAPLAEREVTISIKQFMY</sequence>
<dbReference type="Proteomes" id="UP000034140">
    <property type="component" value="Unassembled WGS sequence"/>
</dbReference>
<comment type="caution">
    <text evidence="2">The sequence shown here is derived from an EMBL/GenBank/DDBJ whole genome shotgun (WGS) entry which is preliminary data.</text>
</comment>
<keyword evidence="1" id="KW-0812">Transmembrane</keyword>
<feature type="transmembrane region" description="Helical" evidence="1">
    <location>
        <begin position="20"/>
        <end position="40"/>
    </location>
</feature>
<reference evidence="2 3" key="1">
    <citation type="journal article" date="2015" name="Nature">
        <title>rRNA introns, odd ribosomes, and small enigmatic genomes across a large radiation of phyla.</title>
        <authorList>
            <person name="Brown C.T."/>
            <person name="Hug L.A."/>
            <person name="Thomas B.C."/>
            <person name="Sharon I."/>
            <person name="Castelle C.J."/>
            <person name="Singh A."/>
            <person name="Wilkins M.J."/>
            <person name="Williams K.H."/>
            <person name="Banfield J.F."/>
        </authorList>
    </citation>
    <scope>NUCLEOTIDE SEQUENCE [LARGE SCALE GENOMIC DNA]</scope>
</reference>
<evidence type="ECO:0000256" key="1">
    <source>
        <dbReference type="SAM" id="Phobius"/>
    </source>
</evidence>
<evidence type="ECO:0008006" key="4">
    <source>
        <dbReference type="Google" id="ProtNLM"/>
    </source>
</evidence>
<proteinExistence type="predicted"/>
<keyword evidence="1" id="KW-0472">Membrane</keyword>
<protein>
    <recommendedName>
        <fullName evidence="4">Type II secretion system protein GspG C-terminal domain-containing protein</fullName>
    </recommendedName>
</protein>
<accession>A0A0G0DAM0</accession>